<evidence type="ECO:0000313" key="4">
    <source>
        <dbReference type="EMBL" id="VTR96294.1"/>
    </source>
</evidence>
<dbReference type="SUPFAM" id="SSF51419">
    <property type="entry name" value="PLP-binding barrel"/>
    <property type="match status" value="1"/>
</dbReference>
<feature type="domain" description="D-serine dehydratase-like" evidence="3">
    <location>
        <begin position="258"/>
        <end position="343"/>
    </location>
</feature>
<proteinExistence type="inferred from homology"/>
<dbReference type="PANTHER" id="PTHR28004">
    <property type="entry name" value="ZGC:162816-RELATED"/>
    <property type="match status" value="1"/>
</dbReference>
<comment type="similarity">
    <text evidence="1">Belongs to the DSD1 family.</text>
</comment>
<accession>A0A6P2D835</accession>
<evidence type="ECO:0000256" key="1">
    <source>
        <dbReference type="ARBA" id="ARBA00005323"/>
    </source>
</evidence>
<dbReference type="InterPro" id="IPR001608">
    <property type="entry name" value="Ala_racemase_N"/>
</dbReference>
<dbReference type="Proteomes" id="UP000464178">
    <property type="component" value="Chromosome"/>
</dbReference>
<dbReference type="EMBL" id="LR593886">
    <property type="protein sequence ID" value="VTR96294.1"/>
    <property type="molecule type" value="Genomic_DNA"/>
</dbReference>
<dbReference type="Pfam" id="PF01168">
    <property type="entry name" value="Ala_racemase_N"/>
    <property type="match status" value="1"/>
</dbReference>
<name>A0A6P2D835_9BACT</name>
<dbReference type="SMART" id="SM01119">
    <property type="entry name" value="D-ser_dehydrat"/>
    <property type="match status" value="1"/>
</dbReference>
<keyword evidence="5" id="KW-1185">Reference proteome</keyword>
<keyword evidence="2" id="KW-0456">Lyase</keyword>
<dbReference type="KEGG" id="gms:SOIL9_14200"/>
<dbReference type="Pfam" id="PF14031">
    <property type="entry name" value="D-ser_dehydrat"/>
    <property type="match status" value="1"/>
</dbReference>
<dbReference type="InterPro" id="IPR051466">
    <property type="entry name" value="D-amino_acid_metab_enzyme"/>
</dbReference>
<dbReference type="Gene3D" id="3.20.20.10">
    <property type="entry name" value="Alanine racemase"/>
    <property type="match status" value="1"/>
</dbReference>
<gene>
    <name evidence="4" type="ORF">SOIL9_14200</name>
</gene>
<evidence type="ECO:0000313" key="5">
    <source>
        <dbReference type="Proteomes" id="UP000464178"/>
    </source>
</evidence>
<dbReference type="Gene3D" id="2.40.37.20">
    <property type="entry name" value="D-serine dehydratase-like domain"/>
    <property type="match status" value="1"/>
</dbReference>
<reference evidence="4 5" key="1">
    <citation type="submission" date="2019-05" db="EMBL/GenBank/DDBJ databases">
        <authorList>
            <consortium name="Science for Life Laboratories"/>
        </authorList>
    </citation>
    <scope>NUCLEOTIDE SEQUENCE [LARGE SCALE GENOMIC DNA]</scope>
    <source>
        <strain evidence="4">Soil9</strain>
    </source>
</reference>
<organism evidence="4 5">
    <name type="scientific">Gemmata massiliana</name>
    <dbReference type="NCBI Taxonomy" id="1210884"/>
    <lineage>
        <taxon>Bacteria</taxon>
        <taxon>Pseudomonadati</taxon>
        <taxon>Planctomycetota</taxon>
        <taxon>Planctomycetia</taxon>
        <taxon>Gemmatales</taxon>
        <taxon>Gemmataceae</taxon>
        <taxon>Gemmata</taxon>
    </lineage>
</organism>
<dbReference type="PANTHER" id="PTHR28004:SF2">
    <property type="entry name" value="D-SERINE DEHYDRATASE"/>
    <property type="match status" value="1"/>
</dbReference>
<dbReference type="InterPro" id="IPR026956">
    <property type="entry name" value="D-ser_dehydrat-like_dom"/>
</dbReference>
<dbReference type="AlphaFoldDB" id="A0A6P2D835"/>
<dbReference type="CDD" id="cd06819">
    <property type="entry name" value="PLPDE_III_LS_D-TA"/>
    <property type="match status" value="1"/>
</dbReference>
<dbReference type="InterPro" id="IPR029066">
    <property type="entry name" value="PLP-binding_barrel"/>
</dbReference>
<evidence type="ECO:0000256" key="2">
    <source>
        <dbReference type="ARBA" id="ARBA00023239"/>
    </source>
</evidence>
<dbReference type="InterPro" id="IPR042208">
    <property type="entry name" value="D-ser_dehydrat-like_sf"/>
</dbReference>
<dbReference type="GO" id="GO:0036088">
    <property type="term" value="P:D-serine catabolic process"/>
    <property type="evidence" value="ECO:0007669"/>
    <property type="project" value="TreeGrafter"/>
</dbReference>
<dbReference type="RefSeq" id="WP_162670598.1">
    <property type="nucleotide sequence ID" value="NZ_LR593886.1"/>
</dbReference>
<protein>
    <recommendedName>
        <fullName evidence="3">D-serine dehydratase-like domain-containing protein</fullName>
    </recommendedName>
</protein>
<sequence length="360" mass="37816">MTSAVDLYPELDTPQALIDLDVVDRNVSAMRALGRERSVDVRVHFKSLKCGGLAKYLMSAGFGTFLCAKLNEAEVLVDAGIKDVLVANQVVGPLKARRLAALATRATMSVCVDDAGNVDELAVAAAEVGATIGVLVEVDVGQHRCGVDPGEPAVALARHVLKHTPALRFLGLQGYAGHIQMLPDLAERTAQCRAGLQLLVETRRALEAAGIPVAVVTGAGTGTANSAAGFSGLTEIQPGSFVLMDAAYHAACPTYGCALSILTTVVSRRDERYVLDAGSKAISKDFGTPVIRGCPADRVIAVNEEHTIVAPGAGVVRVGDRREVLPAHCCATMNLHRSCVTVRGGKVEVVWPIESSGRYD</sequence>
<evidence type="ECO:0000259" key="3">
    <source>
        <dbReference type="SMART" id="SM01119"/>
    </source>
</evidence>
<dbReference type="GO" id="GO:0008721">
    <property type="term" value="F:D-serine ammonia-lyase activity"/>
    <property type="evidence" value="ECO:0007669"/>
    <property type="project" value="TreeGrafter"/>
</dbReference>